<organism evidence="1 2">
    <name type="scientific">Ureibacillus xyleni</name>
    <dbReference type="NCBI Taxonomy" id="614648"/>
    <lineage>
        <taxon>Bacteria</taxon>
        <taxon>Bacillati</taxon>
        <taxon>Bacillota</taxon>
        <taxon>Bacilli</taxon>
        <taxon>Bacillales</taxon>
        <taxon>Caryophanaceae</taxon>
        <taxon>Ureibacillus</taxon>
    </lineage>
</organism>
<accession>A0A285SAJ6</accession>
<dbReference type="AlphaFoldDB" id="A0A285SAJ6"/>
<dbReference type="Proteomes" id="UP000219636">
    <property type="component" value="Unassembled WGS sequence"/>
</dbReference>
<gene>
    <name evidence="1" type="ORF">SAMN05880501_10324</name>
</gene>
<dbReference type="OrthoDB" id="2454090at2"/>
<name>A0A285SAJ6_9BACL</name>
<protein>
    <submittedName>
        <fullName evidence="1">Uncharacterized protein</fullName>
    </submittedName>
</protein>
<evidence type="ECO:0000313" key="2">
    <source>
        <dbReference type="Proteomes" id="UP000219636"/>
    </source>
</evidence>
<dbReference type="EMBL" id="OBMQ01000003">
    <property type="protein sequence ID" value="SOC02386.1"/>
    <property type="molecule type" value="Genomic_DNA"/>
</dbReference>
<evidence type="ECO:0000313" key="1">
    <source>
        <dbReference type="EMBL" id="SOC02386.1"/>
    </source>
</evidence>
<proteinExistence type="predicted"/>
<reference evidence="2" key="1">
    <citation type="submission" date="2017-08" db="EMBL/GenBank/DDBJ databases">
        <authorList>
            <person name="Varghese N."/>
            <person name="Submissions S."/>
        </authorList>
    </citation>
    <scope>NUCLEOTIDE SEQUENCE [LARGE SCALE GENOMIC DNA]</scope>
    <source>
        <strain evidence="2">JC22</strain>
    </source>
</reference>
<dbReference type="RefSeq" id="WP_097072717.1">
    <property type="nucleotide sequence ID" value="NZ_OBMQ01000003.1"/>
</dbReference>
<sequence>MTGVFEIEYRGLNIFDEIGVVEVAVDKASSTMHLYDQNQVIHPEYDFSTRKYVVNDSFINMTKVLYDKYFLRNFDEKNFEEWVNGFSWIFYFPQAVVYKFHNGELTKLSDLHHTKFLYNKYVVRIL</sequence>
<keyword evidence="2" id="KW-1185">Reference proteome</keyword>